<accession>A0ABP4RHX2</accession>
<comment type="caution">
    <text evidence="1">The sequence shown here is derived from an EMBL/GenBank/DDBJ whole genome shotgun (WGS) entry which is preliminary data.</text>
</comment>
<keyword evidence="2" id="KW-1185">Reference proteome</keyword>
<name>A0ABP4RHX2_9ACTN</name>
<gene>
    <name evidence="1" type="ORF">GCM10009733_054690</name>
</gene>
<evidence type="ECO:0000313" key="1">
    <source>
        <dbReference type="EMBL" id="GAA1650722.1"/>
    </source>
</evidence>
<proteinExistence type="predicted"/>
<evidence type="ECO:0000313" key="2">
    <source>
        <dbReference type="Proteomes" id="UP001500064"/>
    </source>
</evidence>
<dbReference type="RefSeq" id="WP_346109232.1">
    <property type="nucleotide sequence ID" value="NZ_BAAAMU010000043.1"/>
</dbReference>
<sequence>MIAGTLLLLALCTQVLENTVYDKGPSTEYVNEVVISVPDGSPPPGAGHRYEEWIFLDVDP</sequence>
<protein>
    <submittedName>
        <fullName evidence="1">Uncharacterized protein</fullName>
    </submittedName>
</protein>
<dbReference type="EMBL" id="BAAAMU010000043">
    <property type="protein sequence ID" value="GAA1650722.1"/>
    <property type="molecule type" value="Genomic_DNA"/>
</dbReference>
<organism evidence="1 2">
    <name type="scientific">Nonomuraea maheshkhaliensis</name>
    <dbReference type="NCBI Taxonomy" id="419590"/>
    <lineage>
        <taxon>Bacteria</taxon>
        <taxon>Bacillati</taxon>
        <taxon>Actinomycetota</taxon>
        <taxon>Actinomycetes</taxon>
        <taxon>Streptosporangiales</taxon>
        <taxon>Streptosporangiaceae</taxon>
        <taxon>Nonomuraea</taxon>
    </lineage>
</organism>
<dbReference type="Proteomes" id="UP001500064">
    <property type="component" value="Unassembled WGS sequence"/>
</dbReference>
<reference evidence="2" key="1">
    <citation type="journal article" date="2019" name="Int. J. Syst. Evol. Microbiol.">
        <title>The Global Catalogue of Microorganisms (GCM) 10K type strain sequencing project: providing services to taxonomists for standard genome sequencing and annotation.</title>
        <authorList>
            <consortium name="The Broad Institute Genomics Platform"/>
            <consortium name="The Broad Institute Genome Sequencing Center for Infectious Disease"/>
            <person name="Wu L."/>
            <person name="Ma J."/>
        </authorList>
    </citation>
    <scope>NUCLEOTIDE SEQUENCE [LARGE SCALE GENOMIC DNA]</scope>
    <source>
        <strain evidence="2">JCM 13929</strain>
    </source>
</reference>